<sequence>MDDNSIQRTYVIPNHNAHVNFKLIFDLSALSWAIYDRRYNLEKAKVVFEQISQQKSILIY</sequence>
<reference evidence="1 2" key="1">
    <citation type="submission" date="2018-12" db="EMBL/GenBank/DDBJ databases">
        <authorList>
            <consortium name="Pathogen Informatics"/>
        </authorList>
    </citation>
    <scope>NUCLEOTIDE SEQUENCE [LARGE SCALE GENOMIC DNA]</scope>
    <source>
        <strain evidence="1 2">NCTC11951</strain>
    </source>
</reference>
<dbReference type="Proteomes" id="UP000275504">
    <property type="component" value="Chromosome"/>
</dbReference>
<organism evidence="1 2">
    <name type="scientific">Campylobacter jejuni subsp. doylei</name>
    <dbReference type="NCBI Taxonomy" id="32021"/>
    <lineage>
        <taxon>Bacteria</taxon>
        <taxon>Pseudomonadati</taxon>
        <taxon>Campylobacterota</taxon>
        <taxon>Epsilonproteobacteria</taxon>
        <taxon>Campylobacterales</taxon>
        <taxon>Campylobacteraceae</taxon>
        <taxon>Campylobacter</taxon>
    </lineage>
</organism>
<accession>A0A381CYJ8</accession>
<name>A0A381CYJ8_CAMJU</name>
<gene>
    <name evidence="1" type="ORF">NCTC11951_01237</name>
</gene>
<evidence type="ECO:0000313" key="1">
    <source>
        <dbReference type="EMBL" id="VEG62107.1"/>
    </source>
</evidence>
<dbReference type="AlphaFoldDB" id="A0A381CYJ8"/>
<dbReference type="EMBL" id="LR134359">
    <property type="protein sequence ID" value="VEG62107.1"/>
    <property type="molecule type" value="Genomic_DNA"/>
</dbReference>
<evidence type="ECO:0000313" key="2">
    <source>
        <dbReference type="Proteomes" id="UP000275504"/>
    </source>
</evidence>
<proteinExistence type="predicted"/>
<protein>
    <submittedName>
        <fullName evidence="1">Integral membrane protein</fullName>
    </submittedName>
</protein>